<evidence type="ECO:0000256" key="5">
    <source>
        <dbReference type="ARBA" id="ARBA00022597"/>
    </source>
</evidence>
<feature type="domain" description="ABC transmembrane type-2" evidence="12">
    <location>
        <begin position="37"/>
        <end position="258"/>
    </location>
</feature>
<sequence>MIGRVARGRNTMVFATPRIIVALILREIGTSYGRSPGGYIWALAEPVLGIALLTAIFSIGFRMPPLGNNFPIFYATGLLPFLMFVDLSNKVAQAINYSKQLLAYPRVTFVDAILGRFILNFLTQLLVGLIVLSGIIFLFDTRAAVNASDIMSALTMIAALSLGVGIFNCFMMSMFQVWQRVYGICTRPLLLLSGVIFLYETIPEPYRSYLWFNPLIHVVGRVRSGFYHNYDVPYVSSAYVYAVAAILGLFGLVLLRRYHRDILER</sequence>
<dbReference type="InterPro" id="IPR000412">
    <property type="entry name" value="ABC_2_transport"/>
</dbReference>
<evidence type="ECO:0000256" key="6">
    <source>
        <dbReference type="ARBA" id="ARBA00022692"/>
    </source>
</evidence>
<evidence type="ECO:0000256" key="2">
    <source>
        <dbReference type="ARBA" id="ARBA00007783"/>
    </source>
</evidence>
<proteinExistence type="inferred from homology"/>
<keyword evidence="4 11" id="KW-1003">Cell membrane</keyword>
<keyword evidence="10 11" id="KW-0472">Membrane</keyword>
<evidence type="ECO:0000313" key="13">
    <source>
        <dbReference type="EMBL" id="SDX31128.1"/>
    </source>
</evidence>
<dbReference type="GO" id="GO:0043190">
    <property type="term" value="C:ATP-binding cassette (ABC) transporter complex"/>
    <property type="evidence" value="ECO:0007669"/>
    <property type="project" value="InterPro"/>
</dbReference>
<evidence type="ECO:0000313" key="14">
    <source>
        <dbReference type="Proteomes" id="UP000183076"/>
    </source>
</evidence>
<evidence type="ECO:0000256" key="1">
    <source>
        <dbReference type="ARBA" id="ARBA00004651"/>
    </source>
</evidence>
<feature type="transmembrane region" description="Helical" evidence="11">
    <location>
        <begin position="238"/>
        <end position="255"/>
    </location>
</feature>
<evidence type="ECO:0000256" key="10">
    <source>
        <dbReference type="ARBA" id="ARBA00023136"/>
    </source>
</evidence>
<feature type="transmembrane region" description="Helical" evidence="11">
    <location>
        <begin position="181"/>
        <end position="199"/>
    </location>
</feature>
<evidence type="ECO:0000256" key="11">
    <source>
        <dbReference type="RuleBase" id="RU361157"/>
    </source>
</evidence>
<dbReference type="PANTHER" id="PTHR30413:SF10">
    <property type="entry name" value="CAPSULE POLYSACCHARIDE EXPORT INNER-MEMBRANE PROTEIN CTRC"/>
    <property type="match status" value="1"/>
</dbReference>
<feature type="transmembrane region" description="Helical" evidence="11">
    <location>
        <begin position="150"/>
        <end position="169"/>
    </location>
</feature>
<gene>
    <name evidence="13" type="ORF">SAMN04488041_105416</name>
</gene>
<feature type="transmembrane region" description="Helical" evidence="11">
    <location>
        <begin position="39"/>
        <end position="60"/>
    </location>
</feature>
<name>A0A1H3AP12_9RHOB</name>
<protein>
    <recommendedName>
        <fullName evidence="11">Transport permease protein</fullName>
    </recommendedName>
</protein>
<dbReference type="InterPro" id="IPR013525">
    <property type="entry name" value="ABC2_TM"/>
</dbReference>
<comment type="subcellular location">
    <subcellularLocation>
        <location evidence="11">Cell inner membrane</location>
        <topology evidence="11">Multi-pass membrane protein</topology>
    </subcellularLocation>
    <subcellularLocation>
        <location evidence="1">Cell membrane</location>
        <topology evidence="1">Multi-pass membrane protein</topology>
    </subcellularLocation>
</comment>
<dbReference type="PRINTS" id="PR00164">
    <property type="entry name" value="ABC2TRNSPORT"/>
</dbReference>
<dbReference type="PANTHER" id="PTHR30413">
    <property type="entry name" value="INNER MEMBRANE TRANSPORT PERMEASE"/>
    <property type="match status" value="1"/>
</dbReference>
<keyword evidence="8 11" id="KW-1133">Transmembrane helix</keyword>
<reference evidence="14" key="1">
    <citation type="submission" date="2016-10" db="EMBL/GenBank/DDBJ databases">
        <authorList>
            <person name="Varghese N."/>
            <person name="Submissions S."/>
        </authorList>
    </citation>
    <scope>NUCLEOTIDE SEQUENCE [LARGE SCALE GENOMIC DNA]</scope>
    <source>
        <strain evidence="14">DSM 10014</strain>
    </source>
</reference>
<keyword evidence="7" id="KW-0972">Capsule biogenesis/degradation</keyword>
<keyword evidence="6 11" id="KW-0812">Transmembrane</keyword>
<dbReference type="GO" id="GO:0015774">
    <property type="term" value="P:polysaccharide transport"/>
    <property type="evidence" value="ECO:0007669"/>
    <property type="project" value="UniProtKB-KW"/>
</dbReference>
<dbReference type="STRING" id="60137.SAMN04488041_105416"/>
<feature type="transmembrane region" description="Helical" evidence="11">
    <location>
        <begin position="113"/>
        <end position="138"/>
    </location>
</feature>
<evidence type="ECO:0000256" key="3">
    <source>
        <dbReference type="ARBA" id="ARBA00022448"/>
    </source>
</evidence>
<comment type="similarity">
    <text evidence="2 11">Belongs to the ABC-2 integral membrane protein family.</text>
</comment>
<evidence type="ECO:0000259" key="12">
    <source>
        <dbReference type="PROSITE" id="PS51012"/>
    </source>
</evidence>
<dbReference type="GO" id="GO:0140359">
    <property type="term" value="F:ABC-type transporter activity"/>
    <property type="evidence" value="ECO:0007669"/>
    <property type="project" value="InterPro"/>
</dbReference>
<organism evidence="13 14">
    <name type="scientific">Sulfitobacter pontiacus</name>
    <dbReference type="NCBI Taxonomy" id="60137"/>
    <lineage>
        <taxon>Bacteria</taxon>
        <taxon>Pseudomonadati</taxon>
        <taxon>Pseudomonadota</taxon>
        <taxon>Alphaproteobacteria</taxon>
        <taxon>Rhodobacterales</taxon>
        <taxon>Roseobacteraceae</taxon>
        <taxon>Sulfitobacter</taxon>
    </lineage>
</organism>
<keyword evidence="5" id="KW-0762">Sugar transport</keyword>
<evidence type="ECO:0000256" key="4">
    <source>
        <dbReference type="ARBA" id="ARBA00022475"/>
    </source>
</evidence>
<accession>A0A1H3AP12</accession>
<dbReference type="GO" id="GO:0015920">
    <property type="term" value="P:lipopolysaccharide transport"/>
    <property type="evidence" value="ECO:0007669"/>
    <property type="project" value="TreeGrafter"/>
</dbReference>
<evidence type="ECO:0000256" key="8">
    <source>
        <dbReference type="ARBA" id="ARBA00022989"/>
    </source>
</evidence>
<dbReference type="EMBL" id="FNNB01000005">
    <property type="protein sequence ID" value="SDX31128.1"/>
    <property type="molecule type" value="Genomic_DNA"/>
</dbReference>
<dbReference type="InterPro" id="IPR047817">
    <property type="entry name" value="ABC2_TM_bact-type"/>
</dbReference>
<dbReference type="Proteomes" id="UP000183076">
    <property type="component" value="Unassembled WGS sequence"/>
</dbReference>
<dbReference type="Pfam" id="PF01061">
    <property type="entry name" value="ABC2_membrane"/>
    <property type="match status" value="1"/>
</dbReference>
<dbReference type="PROSITE" id="PS51012">
    <property type="entry name" value="ABC_TM2"/>
    <property type="match status" value="1"/>
</dbReference>
<keyword evidence="3 11" id="KW-0813">Transport</keyword>
<evidence type="ECO:0000256" key="7">
    <source>
        <dbReference type="ARBA" id="ARBA00022903"/>
    </source>
</evidence>
<feature type="transmembrane region" description="Helical" evidence="11">
    <location>
        <begin position="72"/>
        <end position="92"/>
    </location>
</feature>
<keyword evidence="9" id="KW-0625">Polysaccharide transport</keyword>
<evidence type="ECO:0000256" key="9">
    <source>
        <dbReference type="ARBA" id="ARBA00023047"/>
    </source>
</evidence>
<dbReference type="AlphaFoldDB" id="A0A1H3AP12"/>